<dbReference type="AlphaFoldDB" id="E1R2Q3"/>
<protein>
    <submittedName>
        <fullName evidence="6">Creatininase</fullName>
    </submittedName>
</protein>
<dbReference type="KEGG" id="ssm:Spirs_1206"/>
<evidence type="ECO:0000256" key="1">
    <source>
        <dbReference type="ARBA" id="ARBA00001947"/>
    </source>
</evidence>
<dbReference type="InterPro" id="IPR024087">
    <property type="entry name" value="Creatininase-like_sf"/>
</dbReference>
<dbReference type="HOGENOM" id="CLU_055029_3_1_12"/>
<gene>
    <name evidence="6" type="ordered locus">Spirs_1206</name>
</gene>
<dbReference type="STRING" id="573413.Spirs_1206"/>
<reference evidence="6 7" key="1">
    <citation type="journal article" date="2010" name="Stand. Genomic Sci.">
        <title>Complete genome sequence of Spirochaeta smaragdinae type strain (SEBR 4228).</title>
        <authorList>
            <person name="Mavromatis K."/>
            <person name="Yasawong M."/>
            <person name="Chertkov O."/>
            <person name="Lapidus A."/>
            <person name="Lucas S."/>
            <person name="Nolan M."/>
            <person name="Del Rio T.G."/>
            <person name="Tice H."/>
            <person name="Cheng J.F."/>
            <person name="Pitluck S."/>
            <person name="Liolios K."/>
            <person name="Ivanova N."/>
            <person name="Tapia R."/>
            <person name="Han C."/>
            <person name="Bruce D."/>
            <person name="Goodwin L."/>
            <person name="Pati A."/>
            <person name="Chen A."/>
            <person name="Palaniappan K."/>
            <person name="Land M."/>
            <person name="Hauser L."/>
            <person name="Chang Y.J."/>
            <person name="Jeffries C.D."/>
            <person name="Detter J.C."/>
            <person name="Rohde M."/>
            <person name="Brambilla E."/>
            <person name="Spring S."/>
            <person name="Goker M."/>
            <person name="Sikorski J."/>
            <person name="Woyke T."/>
            <person name="Bristow J."/>
            <person name="Eisen J.A."/>
            <person name="Markowitz V."/>
            <person name="Hugenholtz P."/>
            <person name="Klenk H.P."/>
            <person name="Kyrpides N.C."/>
        </authorList>
    </citation>
    <scope>NUCLEOTIDE SEQUENCE [LARGE SCALE GENOMIC DNA]</scope>
    <source>
        <strain evidence="7">DSM 11293 / JCM 15392 / SEBR 4228</strain>
    </source>
</reference>
<evidence type="ECO:0000313" key="7">
    <source>
        <dbReference type="Proteomes" id="UP000002318"/>
    </source>
</evidence>
<evidence type="ECO:0000256" key="2">
    <source>
        <dbReference type="ARBA" id="ARBA00022723"/>
    </source>
</evidence>
<keyword evidence="3" id="KW-0378">Hydrolase</keyword>
<dbReference type="PANTHER" id="PTHR35005">
    <property type="entry name" value="3-DEHYDRO-SCYLLO-INOSOSE HYDROLASE"/>
    <property type="match status" value="1"/>
</dbReference>
<keyword evidence="7" id="KW-1185">Reference proteome</keyword>
<evidence type="ECO:0000256" key="3">
    <source>
        <dbReference type="ARBA" id="ARBA00022801"/>
    </source>
</evidence>
<keyword evidence="4" id="KW-0862">Zinc</keyword>
<comment type="cofactor">
    <cofactor evidence="1">
        <name>Zn(2+)</name>
        <dbReference type="ChEBI" id="CHEBI:29105"/>
    </cofactor>
</comment>
<keyword evidence="2" id="KW-0479">Metal-binding</keyword>
<proteinExistence type="inferred from homology"/>
<accession>E1R2Q3</accession>
<dbReference type="InterPro" id="IPR003785">
    <property type="entry name" value="Creatininase/forma_Hydrolase"/>
</dbReference>
<organism evidence="6 7">
    <name type="scientific">Sediminispirochaeta smaragdinae (strain DSM 11293 / JCM 15392 / SEBR 4228)</name>
    <name type="common">Spirochaeta smaragdinae</name>
    <dbReference type="NCBI Taxonomy" id="573413"/>
    <lineage>
        <taxon>Bacteria</taxon>
        <taxon>Pseudomonadati</taxon>
        <taxon>Spirochaetota</taxon>
        <taxon>Spirochaetia</taxon>
        <taxon>Spirochaetales</taxon>
        <taxon>Spirochaetaceae</taxon>
        <taxon>Sediminispirochaeta</taxon>
    </lineage>
</organism>
<dbReference type="eggNOG" id="COG1402">
    <property type="taxonomic scope" value="Bacteria"/>
</dbReference>
<dbReference type="PANTHER" id="PTHR35005:SF1">
    <property type="entry name" value="2-AMINO-5-FORMYLAMINO-6-RIBOSYLAMINOPYRIMIDIN-4(3H)-ONE 5'-MONOPHOSPHATE DEFORMYLASE"/>
    <property type="match status" value="1"/>
</dbReference>
<sequence length="257" mass="28921">MDKLTFQHKTYKEIEKEASSLIAIQPIGSTEQHGSHLPVGTDSLIAEAISKGLKEIMRTANYPAVFLPLIPYGKSNEHNSFPGTVCMQVETLIRILSDIGASLQRSGFRKLVFLNGHGGNHEVLDFMCREIRIQTGIKTFVLHPFLKIMPENFDFGEYSESERKFGIHAGRMETSIILYIDPELVRKKEIKASIPEFLQQKEFINFSECVPFGWITEDVSENGVIGDPSQATQVEGEKLLTGIAQTLFKVMEEIRAM</sequence>
<dbReference type="Proteomes" id="UP000002318">
    <property type="component" value="Chromosome"/>
</dbReference>
<dbReference type="OrthoDB" id="9801445at2"/>
<dbReference type="GO" id="GO:0016811">
    <property type="term" value="F:hydrolase activity, acting on carbon-nitrogen (but not peptide) bonds, in linear amides"/>
    <property type="evidence" value="ECO:0007669"/>
    <property type="project" value="TreeGrafter"/>
</dbReference>
<dbReference type="GO" id="GO:0046872">
    <property type="term" value="F:metal ion binding"/>
    <property type="evidence" value="ECO:0007669"/>
    <property type="project" value="UniProtKB-KW"/>
</dbReference>
<dbReference type="Gene3D" id="3.40.50.10310">
    <property type="entry name" value="Creatininase"/>
    <property type="match status" value="1"/>
</dbReference>
<evidence type="ECO:0000313" key="6">
    <source>
        <dbReference type="EMBL" id="ADK80335.1"/>
    </source>
</evidence>
<dbReference type="EMBL" id="CP002116">
    <property type="protein sequence ID" value="ADK80335.1"/>
    <property type="molecule type" value="Genomic_DNA"/>
</dbReference>
<dbReference type="RefSeq" id="WP_013253799.1">
    <property type="nucleotide sequence ID" value="NC_014364.1"/>
</dbReference>
<name>E1R2Q3_SEDSS</name>
<dbReference type="SUPFAM" id="SSF102215">
    <property type="entry name" value="Creatininase"/>
    <property type="match status" value="1"/>
</dbReference>
<dbReference type="GO" id="GO:0009231">
    <property type="term" value="P:riboflavin biosynthetic process"/>
    <property type="evidence" value="ECO:0007669"/>
    <property type="project" value="TreeGrafter"/>
</dbReference>
<evidence type="ECO:0000256" key="4">
    <source>
        <dbReference type="ARBA" id="ARBA00022833"/>
    </source>
</evidence>
<evidence type="ECO:0000256" key="5">
    <source>
        <dbReference type="ARBA" id="ARBA00024029"/>
    </source>
</evidence>
<comment type="similarity">
    <text evidence="5">Belongs to the creatininase superfamily.</text>
</comment>
<dbReference type="Pfam" id="PF02633">
    <property type="entry name" value="Creatininase"/>
    <property type="match status" value="1"/>
</dbReference>